<accession>A0ABW2C4S0</accession>
<dbReference type="InterPro" id="IPR000601">
    <property type="entry name" value="PKD_dom"/>
</dbReference>
<keyword evidence="3" id="KW-1185">Reference proteome</keyword>
<feature type="domain" description="PKD" evidence="1">
    <location>
        <begin position="514"/>
        <end position="592"/>
    </location>
</feature>
<evidence type="ECO:0000313" key="3">
    <source>
        <dbReference type="Proteomes" id="UP001596337"/>
    </source>
</evidence>
<protein>
    <recommendedName>
        <fullName evidence="1">PKD domain-containing protein</fullName>
    </recommendedName>
</protein>
<dbReference type="SUPFAM" id="SSF49299">
    <property type="entry name" value="PKD domain"/>
    <property type="match status" value="1"/>
</dbReference>
<dbReference type="SMART" id="SM00710">
    <property type="entry name" value="PbH1"/>
    <property type="match status" value="9"/>
</dbReference>
<dbReference type="InterPro" id="IPR012334">
    <property type="entry name" value="Pectin_lyas_fold"/>
</dbReference>
<proteinExistence type="predicted"/>
<dbReference type="InterPro" id="IPR035986">
    <property type="entry name" value="PKD_dom_sf"/>
</dbReference>
<dbReference type="RefSeq" id="WP_345395374.1">
    <property type="nucleotide sequence ID" value="NZ_BAABLA010000023.1"/>
</dbReference>
<evidence type="ECO:0000313" key="2">
    <source>
        <dbReference type="EMBL" id="MFC6870340.1"/>
    </source>
</evidence>
<gene>
    <name evidence="2" type="ORF">ACFQGD_24685</name>
</gene>
<dbReference type="Gene3D" id="2.160.20.10">
    <property type="entry name" value="Single-stranded right-handed beta-helix, Pectin lyase-like"/>
    <property type="match status" value="2"/>
</dbReference>
<dbReference type="InterPro" id="IPR006626">
    <property type="entry name" value="PbH1"/>
</dbReference>
<dbReference type="PROSITE" id="PS50093">
    <property type="entry name" value="PKD"/>
    <property type="match status" value="1"/>
</dbReference>
<comment type="caution">
    <text evidence="2">The sequence shown here is derived from an EMBL/GenBank/DDBJ whole genome shotgun (WGS) entry which is preliminary data.</text>
</comment>
<dbReference type="InterPro" id="IPR011050">
    <property type="entry name" value="Pectin_lyase_fold/virulence"/>
</dbReference>
<dbReference type="EMBL" id="JBHSXX010000001">
    <property type="protein sequence ID" value="MFC6870340.1"/>
    <property type="molecule type" value="Genomic_DNA"/>
</dbReference>
<dbReference type="Proteomes" id="UP001596337">
    <property type="component" value="Unassembled WGS sequence"/>
</dbReference>
<sequence>MRKDDAAISSPTTGKPSLAVLALILTLTGVLLGQGSSAATPTRFVASQDTCLAPSDDTLGATDRERIERQSGSLIELCAGTFHINDTLDLDPGTTLIGAGRDATIIRAAALRAPTGRICGIEGAAMIEVNARPEGDGSCVAAPAPGVEISGLTLDGDGASWLQFGITSWNNGWSSGSCTATSDPTLHVHDVTVRDLSRRWSHGIRLGNVCDIVIERTEVSAIDPADGGEGIGVTTLPGSSVGRSEHVRIRDNIVDGVGGRGIVCVTPAGASDPDHTVSGISVRSNVVTNVGDDGWGIELYHGCDESFVEDNRLDQGISVVESRGVAVRRNTVAQSPDASGFVGIELGTSHDVVAADNIVDSGVNHGLAVLAGSERDAKRLALLRNDVYHAKEIGAWFKADDTGQHRVSHVYASGGTVHATSGGLLLGGHGVAMWNVVENVTMDGVALTDNAGSAITHSGVAADRIAVRHSTLTGNASLIDWRTTPPGNVNWHDNDCGDPCPDLNAGEWGARWSPPSPSINMPATAVAGEPVAYQGADRTNTARHALWDLGTGPARTADGTVVYPRPGVYRVTLVQWGENGQAASAEHTITVS</sequence>
<organism evidence="2 3">
    <name type="scientific">Haloechinothrix salitolerans</name>
    <dbReference type="NCBI Taxonomy" id="926830"/>
    <lineage>
        <taxon>Bacteria</taxon>
        <taxon>Bacillati</taxon>
        <taxon>Actinomycetota</taxon>
        <taxon>Actinomycetes</taxon>
        <taxon>Pseudonocardiales</taxon>
        <taxon>Pseudonocardiaceae</taxon>
        <taxon>Haloechinothrix</taxon>
    </lineage>
</organism>
<dbReference type="SUPFAM" id="SSF51126">
    <property type="entry name" value="Pectin lyase-like"/>
    <property type="match status" value="2"/>
</dbReference>
<dbReference type="InterPro" id="IPR013783">
    <property type="entry name" value="Ig-like_fold"/>
</dbReference>
<reference evidence="3" key="1">
    <citation type="journal article" date="2019" name="Int. J. Syst. Evol. Microbiol.">
        <title>The Global Catalogue of Microorganisms (GCM) 10K type strain sequencing project: providing services to taxonomists for standard genome sequencing and annotation.</title>
        <authorList>
            <consortium name="The Broad Institute Genomics Platform"/>
            <consortium name="The Broad Institute Genome Sequencing Center for Infectious Disease"/>
            <person name="Wu L."/>
            <person name="Ma J."/>
        </authorList>
    </citation>
    <scope>NUCLEOTIDE SEQUENCE [LARGE SCALE GENOMIC DNA]</scope>
    <source>
        <strain evidence="3">KCTC 32255</strain>
    </source>
</reference>
<evidence type="ECO:0000259" key="1">
    <source>
        <dbReference type="PROSITE" id="PS50093"/>
    </source>
</evidence>
<dbReference type="CDD" id="cd00146">
    <property type="entry name" value="PKD"/>
    <property type="match status" value="1"/>
</dbReference>
<name>A0ABW2C4S0_9PSEU</name>
<dbReference type="Gene3D" id="2.60.40.10">
    <property type="entry name" value="Immunoglobulins"/>
    <property type="match status" value="1"/>
</dbReference>